<gene>
    <name evidence="1" type="ORF">CEXT_788021</name>
</gene>
<evidence type="ECO:0000313" key="1">
    <source>
        <dbReference type="EMBL" id="GIX85817.1"/>
    </source>
</evidence>
<proteinExistence type="predicted"/>
<dbReference type="EMBL" id="BPLR01021093">
    <property type="protein sequence ID" value="GIX85817.1"/>
    <property type="molecule type" value="Genomic_DNA"/>
</dbReference>
<dbReference type="AlphaFoldDB" id="A0AAV4NLZ5"/>
<dbReference type="Proteomes" id="UP001054945">
    <property type="component" value="Unassembled WGS sequence"/>
</dbReference>
<accession>A0AAV4NLZ5</accession>
<evidence type="ECO:0000313" key="2">
    <source>
        <dbReference type="Proteomes" id="UP001054945"/>
    </source>
</evidence>
<name>A0AAV4NLZ5_CAEEX</name>
<keyword evidence="2" id="KW-1185">Reference proteome</keyword>
<reference evidence="1 2" key="1">
    <citation type="submission" date="2021-06" db="EMBL/GenBank/DDBJ databases">
        <title>Caerostris extrusa draft genome.</title>
        <authorList>
            <person name="Kono N."/>
            <person name="Arakawa K."/>
        </authorList>
    </citation>
    <scope>NUCLEOTIDE SEQUENCE [LARGE SCALE GENOMIC DNA]</scope>
</reference>
<sequence length="92" mass="10976">MLVHWSLFRCNSERWLRCSVLLIESMPILGNPGFHQRDTPRDIDGMLVHWSLFRRNSERWLMCSLLLIESMPIPENPGFHQRDTPETQEEKL</sequence>
<protein>
    <submittedName>
        <fullName evidence="1">Uncharacterized protein</fullName>
    </submittedName>
</protein>
<comment type="caution">
    <text evidence="1">The sequence shown here is derived from an EMBL/GenBank/DDBJ whole genome shotgun (WGS) entry which is preliminary data.</text>
</comment>
<organism evidence="1 2">
    <name type="scientific">Caerostris extrusa</name>
    <name type="common">Bark spider</name>
    <name type="synonym">Caerostris bankana</name>
    <dbReference type="NCBI Taxonomy" id="172846"/>
    <lineage>
        <taxon>Eukaryota</taxon>
        <taxon>Metazoa</taxon>
        <taxon>Ecdysozoa</taxon>
        <taxon>Arthropoda</taxon>
        <taxon>Chelicerata</taxon>
        <taxon>Arachnida</taxon>
        <taxon>Araneae</taxon>
        <taxon>Araneomorphae</taxon>
        <taxon>Entelegynae</taxon>
        <taxon>Araneoidea</taxon>
        <taxon>Araneidae</taxon>
        <taxon>Caerostris</taxon>
    </lineage>
</organism>